<evidence type="ECO:0000256" key="2">
    <source>
        <dbReference type="ARBA" id="ARBA00022823"/>
    </source>
</evidence>
<feature type="domain" description="Lipoyl-binding" evidence="6">
    <location>
        <begin position="41"/>
        <end position="119"/>
    </location>
</feature>
<dbReference type="Pfam" id="PF02817">
    <property type="entry name" value="E3_binding"/>
    <property type="match status" value="1"/>
</dbReference>
<dbReference type="InterPro" id="IPR001078">
    <property type="entry name" value="2-oxoacid_DH_actylTfrase"/>
</dbReference>
<protein>
    <recommendedName>
        <fullName evidence="4">Dihydrolipoamide acetyltransferase component of pyruvate dehydrogenase complex</fullName>
        <ecNumber evidence="4">2.3.1.-</ecNumber>
    </recommendedName>
</protein>
<dbReference type="InterPro" id="IPR003016">
    <property type="entry name" value="2-oxoA_DH_lipoyl-BS"/>
</dbReference>
<keyword evidence="8" id="KW-0670">Pyruvate</keyword>
<dbReference type="InterPro" id="IPR011053">
    <property type="entry name" value="Single_hybrid_motif"/>
</dbReference>
<evidence type="ECO:0000259" key="7">
    <source>
        <dbReference type="PROSITE" id="PS51826"/>
    </source>
</evidence>
<dbReference type="InterPro" id="IPR045257">
    <property type="entry name" value="E2/Pdx1"/>
</dbReference>
<dbReference type="PANTHER" id="PTHR23151:SF83">
    <property type="entry name" value="DIHYDROLIPOYLLYSINE-RESIDUE ACETYLTRANSFERASE COMPONENT 4 OF PYRUVATE DEHYDROGENASE COMPLEX, CHLOROPLASTIC"/>
    <property type="match status" value="1"/>
</dbReference>
<dbReference type="InterPro" id="IPR036625">
    <property type="entry name" value="E3-bd_dom_sf"/>
</dbReference>
<dbReference type="FunFam" id="2.40.50.100:FF:000010">
    <property type="entry name" value="Acetyltransferase component of pyruvate dehydrogenase complex"/>
    <property type="match status" value="1"/>
</dbReference>
<dbReference type="GO" id="GO:0009534">
    <property type="term" value="C:chloroplast thylakoid"/>
    <property type="evidence" value="ECO:0007669"/>
    <property type="project" value="TreeGrafter"/>
</dbReference>
<evidence type="ECO:0000313" key="9">
    <source>
        <dbReference type="Proteomes" id="UP000325081"/>
    </source>
</evidence>
<feature type="region of interest" description="Disordered" evidence="5">
    <location>
        <begin position="215"/>
        <end position="241"/>
    </location>
</feature>
<proteinExistence type="inferred from homology"/>
<evidence type="ECO:0000313" key="8">
    <source>
        <dbReference type="EMBL" id="GER28493.1"/>
    </source>
</evidence>
<evidence type="ECO:0000259" key="6">
    <source>
        <dbReference type="PROSITE" id="PS50968"/>
    </source>
</evidence>
<dbReference type="GO" id="GO:0006086">
    <property type="term" value="P:pyruvate decarboxylation to acetyl-CoA"/>
    <property type="evidence" value="ECO:0007669"/>
    <property type="project" value="InterPro"/>
</dbReference>
<keyword evidence="4" id="KW-0012">Acyltransferase</keyword>
<dbReference type="CDD" id="cd06849">
    <property type="entry name" value="lipoyl_domain"/>
    <property type="match status" value="1"/>
</dbReference>
<evidence type="ECO:0000256" key="1">
    <source>
        <dbReference type="ARBA" id="ARBA00007317"/>
    </source>
</evidence>
<comment type="cofactor">
    <cofactor evidence="4">
        <name>(R)-lipoate</name>
        <dbReference type="ChEBI" id="CHEBI:83088"/>
    </cofactor>
</comment>
<reference evidence="9" key="1">
    <citation type="journal article" date="2019" name="Curr. Biol.">
        <title>Genome Sequence of Striga asiatica Provides Insight into the Evolution of Plant Parasitism.</title>
        <authorList>
            <person name="Yoshida S."/>
            <person name="Kim S."/>
            <person name="Wafula E.K."/>
            <person name="Tanskanen J."/>
            <person name="Kim Y.M."/>
            <person name="Honaas L."/>
            <person name="Yang Z."/>
            <person name="Spallek T."/>
            <person name="Conn C.E."/>
            <person name="Ichihashi Y."/>
            <person name="Cheong K."/>
            <person name="Cui S."/>
            <person name="Der J.P."/>
            <person name="Gundlach H."/>
            <person name="Jiao Y."/>
            <person name="Hori C."/>
            <person name="Ishida J.K."/>
            <person name="Kasahara H."/>
            <person name="Kiba T."/>
            <person name="Kim M.S."/>
            <person name="Koo N."/>
            <person name="Laohavisit A."/>
            <person name="Lee Y.H."/>
            <person name="Lumba S."/>
            <person name="McCourt P."/>
            <person name="Mortimer J.C."/>
            <person name="Mutuku J.M."/>
            <person name="Nomura T."/>
            <person name="Sasaki-Sekimoto Y."/>
            <person name="Seto Y."/>
            <person name="Wang Y."/>
            <person name="Wakatake T."/>
            <person name="Sakakibara H."/>
            <person name="Demura T."/>
            <person name="Yamaguchi S."/>
            <person name="Yoneyama K."/>
            <person name="Manabe R.I."/>
            <person name="Nelson D.C."/>
            <person name="Schulman A.H."/>
            <person name="Timko M.P."/>
            <person name="dePamphilis C.W."/>
            <person name="Choi D."/>
            <person name="Shirasu K."/>
        </authorList>
    </citation>
    <scope>NUCLEOTIDE SEQUENCE [LARGE SCALE GENOMIC DNA]</scope>
    <source>
        <strain evidence="9">cv. UVA1</strain>
    </source>
</reference>
<feature type="region of interest" description="Disordered" evidence="5">
    <location>
        <begin position="131"/>
        <end position="170"/>
    </location>
</feature>
<accession>A0A5A7P6Q5</accession>
<dbReference type="Gene3D" id="2.40.50.100">
    <property type="match status" value="1"/>
</dbReference>
<dbReference type="Proteomes" id="UP000325081">
    <property type="component" value="Unassembled WGS sequence"/>
</dbReference>
<dbReference type="EMBL" id="BKCP01002669">
    <property type="protein sequence ID" value="GER28493.1"/>
    <property type="molecule type" value="Genomic_DNA"/>
</dbReference>
<dbReference type="AlphaFoldDB" id="A0A5A7P6Q5"/>
<dbReference type="SUPFAM" id="SSF47005">
    <property type="entry name" value="Peripheral subunit-binding domain of 2-oxo acid dehydrogenase complex"/>
    <property type="match status" value="1"/>
</dbReference>
<dbReference type="InterPro" id="IPR023213">
    <property type="entry name" value="CAT-like_dom_sf"/>
</dbReference>
<dbReference type="PROSITE" id="PS00189">
    <property type="entry name" value="LIPOYL"/>
    <property type="match status" value="1"/>
</dbReference>
<dbReference type="PANTHER" id="PTHR23151">
    <property type="entry name" value="DIHYDROLIPOAMIDE ACETYL/SUCCINYL-TRANSFERASE-RELATED"/>
    <property type="match status" value="1"/>
</dbReference>
<keyword evidence="2 4" id="KW-0450">Lipoyl</keyword>
<dbReference type="InterPro" id="IPR000089">
    <property type="entry name" value="Biotin_lipoyl"/>
</dbReference>
<dbReference type="Gene3D" id="4.10.320.10">
    <property type="entry name" value="E3-binding domain"/>
    <property type="match status" value="1"/>
</dbReference>
<comment type="similarity">
    <text evidence="1 4">Belongs to the 2-oxoacid dehydrogenase family.</text>
</comment>
<dbReference type="EC" id="2.3.1.-" evidence="4"/>
<evidence type="ECO:0000256" key="5">
    <source>
        <dbReference type="SAM" id="MobiDB-lite"/>
    </source>
</evidence>
<dbReference type="OrthoDB" id="537444at2759"/>
<gene>
    <name evidence="8" type="ORF">STAS_04295</name>
</gene>
<keyword evidence="4 8" id="KW-0808">Transferase</keyword>
<dbReference type="SUPFAM" id="SSF51230">
    <property type="entry name" value="Single hybrid motif"/>
    <property type="match status" value="1"/>
</dbReference>
<dbReference type="SUPFAM" id="SSF52777">
    <property type="entry name" value="CoA-dependent acyltransferases"/>
    <property type="match status" value="1"/>
</dbReference>
<dbReference type="InterPro" id="IPR004167">
    <property type="entry name" value="PSBD"/>
</dbReference>
<dbReference type="Pfam" id="PF00198">
    <property type="entry name" value="2-oxoacid_dh"/>
    <property type="match status" value="1"/>
</dbReference>
<evidence type="ECO:0000256" key="4">
    <source>
        <dbReference type="RuleBase" id="RU003423"/>
    </source>
</evidence>
<keyword evidence="9" id="KW-1185">Reference proteome</keyword>
<dbReference type="GO" id="GO:0004742">
    <property type="term" value="F:dihydrolipoyllysine-residue acetyltransferase activity"/>
    <property type="evidence" value="ECO:0007669"/>
    <property type="project" value="TreeGrafter"/>
</dbReference>
<dbReference type="Gene3D" id="3.30.559.10">
    <property type="entry name" value="Chloramphenicol acetyltransferase-like domain"/>
    <property type="match status" value="1"/>
</dbReference>
<feature type="domain" description="Peripheral subunit-binding (PSBD)" evidence="7">
    <location>
        <begin position="174"/>
        <end position="211"/>
    </location>
</feature>
<dbReference type="PROSITE" id="PS51826">
    <property type="entry name" value="PSBD"/>
    <property type="match status" value="1"/>
</dbReference>
<dbReference type="GO" id="GO:0009941">
    <property type="term" value="C:chloroplast envelope"/>
    <property type="evidence" value="ECO:0007669"/>
    <property type="project" value="TreeGrafter"/>
</dbReference>
<evidence type="ECO:0000256" key="3">
    <source>
        <dbReference type="ARBA" id="ARBA00022946"/>
    </source>
</evidence>
<feature type="compositionally biased region" description="Pro residues" evidence="5">
    <location>
        <begin position="225"/>
        <end position="237"/>
    </location>
</feature>
<dbReference type="GO" id="GO:0045254">
    <property type="term" value="C:pyruvate dehydrogenase complex"/>
    <property type="evidence" value="ECO:0007669"/>
    <property type="project" value="InterPro"/>
</dbReference>
<sequence>MAASVSFSSSVSSSSTPLLRPSSILLGRRRAPRLLTVRAKIREIFMPALSSTMTEGKIVSWVKSEGDVLSKGEPVVVVESDKADMDVETFYDGILAAIVVNEGETAPVGAPIGLLAETEDEIAEAKAKAAAQFTSATPPPMTEASAPVAVKTESPSPATAPAPASASATPGKIVATPYAKKLAKQHKVDINKLAGTGPFGRITPEDVEKAAGITPKGNVTVSAGPPTPTPAPSPSPPKAAASLPEIPGSKIVPFTAMQAAVSRNMVESLSVPTFRVGYPIATDALDALYEKVKPKGVTMTALLAKAAAMALVQHPVVNATCKDGKSFTYNSSVNIAVAVAINDGLITPVLQDADKLDLYLLSKKWKELVEKARAKQLQPHEFNSGTFTLSNLGMFGVDRFDAILPPGQGAIMAVGASKPTVIAGKDGFFSVKNQMLVNVTADHRIIYGADLAGFLQTFSKIIENPESLTILVKCVIKQHSYHPSASATKLNLIPLAPTSLNRLKCIILGTNKIINEIEKLHQRNQPIQILQLPPIQIPVWQPVTEPVHQRHQKRARVVSSRNREPEQCRGRAAHALGRLIVEKLEMPDGHERLRHPVQTVLWHEPHK</sequence>
<dbReference type="Pfam" id="PF00364">
    <property type="entry name" value="Biotin_lipoyl"/>
    <property type="match status" value="1"/>
</dbReference>
<feature type="compositionally biased region" description="Low complexity" evidence="5">
    <location>
        <begin position="154"/>
        <end position="170"/>
    </location>
</feature>
<comment type="caution">
    <text evidence="8">The sequence shown here is derived from an EMBL/GenBank/DDBJ whole genome shotgun (WGS) entry which is preliminary data.</text>
</comment>
<dbReference type="PROSITE" id="PS50968">
    <property type="entry name" value="BIOTINYL_LIPOYL"/>
    <property type="match status" value="1"/>
</dbReference>
<name>A0A5A7P6Q5_STRAF</name>
<organism evidence="8 9">
    <name type="scientific">Striga asiatica</name>
    <name type="common">Asiatic witchweed</name>
    <name type="synonym">Buchnera asiatica</name>
    <dbReference type="NCBI Taxonomy" id="4170"/>
    <lineage>
        <taxon>Eukaryota</taxon>
        <taxon>Viridiplantae</taxon>
        <taxon>Streptophyta</taxon>
        <taxon>Embryophyta</taxon>
        <taxon>Tracheophyta</taxon>
        <taxon>Spermatophyta</taxon>
        <taxon>Magnoliopsida</taxon>
        <taxon>eudicotyledons</taxon>
        <taxon>Gunneridae</taxon>
        <taxon>Pentapetalae</taxon>
        <taxon>asterids</taxon>
        <taxon>lamiids</taxon>
        <taxon>Lamiales</taxon>
        <taxon>Orobanchaceae</taxon>
        <taxon>Buchnereae</taxon>
        <taxon>Striga</taxon>
    </lineage>
</organism>
<keyword evidence="3" id="KW-0809">Transit peptide</keyword>